<dbReference type="AlphaFoldDB" id="A0A9P6RC62"/>
<comment type="caution">
    <text evidence="4">The sequence shown here is derived from an EMBL/GenBank/DDBJ whole genome shotgun (WGS) entry which is preliminary data.</text>
</comment>
<feature type="compositionally biased region" description="Polar residues" evidence="2">
    <location>
        <begin position="137"/>
        <end position="147"/>
    </location>
</feature>
<evidence type="ECO:0000256" key="2">
    <source>
        <dbReference type="SAM" id="MobiDB-lite"/>
    </source>
</evidence>
<feature type="region of interest" description="Disordered" evidence="2">
    <location>
        <begin position="653"/>
        <end position="682"/>
    </location>
</feature>
<sequence length="682" mass="73847">MESTIGKAFSRHFGRKSSTPATKPATTVTASPPASPQPAAAAVHPQKQVFIDTHPNSLASKGHDNGYSSGNGGQNDLLSPVSIPSPTLQATISPPDSAVPFSPENPTAPPVHFATNVNGNGDAMSPRMTHTTHTRESTVMSTTSNEGDTMPISGNEGINPADILLNRLNSYRAIVKNLQQYFIEIAMVEQGTSKAMQRASTLIYVPFKDGHQFVGQGGLQDVCIGVRDSAKTRSEQHAAAARFVDETIVKNLRRLKQDIKSRVKALKADSNLYNMKVFKEREASQERIGQLAKAIGLLEKVGGGHHTDIHSDPYLIHLALKRQLAKQVHEENLFARALQQGQEQIRIFESHIIKEIKQILAAFAQHQLGHASAGFSQSWAQTEMALQVLQEDTEWRHFQDKNKSRLFPSELVDANPEELDYPCKENPYVVPIKTAHLSRQSSVLKNWKDGFFVLTLAGWLHVFSSSKDLGTDSVPERSIHLPTAVLGPHSDSGQKQHIFSLDGKGMGGLLHRDAQTFTVRAHSREEMLDWWGEIAKHTQAALVTQVAAGVNLNSSSSIVRPGVKSPELANAAAIHHEPSPPYERLNEKTEMPNIPVVGHAVPLPTPAGGAAITAPVAATPVAATTTTSMTTTNGVPSPATAETSAPITHVLPEKAPIQDQHPMKRQSTGSTVSLNTSELAQQ</sequence>
<dbReference type="PANTHER" id="PTHR31941">
    <property type="entry name" value="CYTOSKELETAL SIGNALING PROTEIN SLM1"/>
    <property type="match status" value="1"/>
</dbReference>
<evidence type="ECO:0000313" key="4">
    <source>
        <dbReference type="EMBL" id="KAG0317170.1"/>
    </source>
</evidence>
<feature type="region of interest" description="Disordered" evidence="2">
    <location>
        <begin position="627"/>
        <end position="646"/>
    </location>
</feature>
<gene>
    <name evidence="4" type="ORF">BGZ97_005820</name>
</gene>
<dbReference type="SUPFAM" id="SSF50729">
    <property type="entry name" value="PH domain-like"/>
    <property type="match status" value="1"/>
</dbReference>
<dbReference type="InterPro" id="IPR001849">
    <property type="entry name" value="PH_domain"/>
</dbReference>
<proteinExistence type="predicted"/>
<dbReference type="PANTHER" id="PTHR31941:SF1">
    <property type="entry name" value="CYTOSKELETAL SIGNALING PROTEIN SLM1"/>
    <property type="match status" value="1"/>
</dbReference>
<dbReference type="InterPro" id="IPR011993">
    <property type="entry name" value="PH-like_dom_sf"/>
</dbReference>
<feature type="compositionally biased region" description="Low complexity" evidence="2">
    <location>
        <begin position="627"/>
        <end position="636"/>
    </location>
</feature>
<accession>A0A9P6RC62</accession>
<dbReference type="EMBL" id="JAAAIN010000260">
    <property type="protein sequence ID" value="KAG0317170.1"/>
    <property type="molecule type" value="Genomic_DNA"/>
</dbReference>
<dbReference type="InterPro" id="IPR027267">
    <property type="entry name" value="AH/BAR_dom_sf"/>
</dbReference>
<dbReference type="Pfam" id="PF20399">
    <property type="entry name" value="PH_20"/>
    <property type="match status" value="1"/>
</dbReference>
<keyword evidence="1" id="KW-0597">Phosphoprotein</keyword>
<dbReference type="Gene3D" id="1.20.1270.60">
    <property type="entry name" value="Arfaptin homology (AH) domain/BAR domain"/>
    <property type="match status" value="1"/>
</dbReference>
<feature type="compositionally biased region" description="Polar residues" evidence="2">
    <location>
        <begin position="74"/>
        <end position="91"/>
    </location>
</feature>
<dbReference type="SMART" id="SM00233">
    <property type="entry name" value="PH"/>
    <property type="match status" value="1"/>
</dbReference>
<keyword evidence="5" id="KW-1185">Reference proteome</keyword>
<dbReference type="InterPro" id="IPR046868">
    <property type="entry name" value="BAR_4"/>
</dbReference>
<evidence type="ECO:0000256" key="1">
    <source>
        <dbReference type="ARBA" id="ARBA00022553"/>
    </source>
</evidence>
<dbReference type="Gene3D" id="2.30.29.30">
    <property type="entry name" value="Pleckstrin-homology domain (PH domain)/Phosphotyrosine-binding domain (PTB)"/>
    <property type="match status" value="1"/>
</dbReference>
<organism evidence="4 5">
    <name type="scientific">Linnemannia gamsii</name>
    <dbReference type="NCBI Taxonomy" id="64522"/>
    <lineage>
        <taxon>Eukaryota</taxon>
        <taxon>Fungi</taxon>
        <taxon>Fungi incertae sedis</taxon>
        <taxon>Mucoromycota</taxon>
        <taxon>Mortierellomycotina</taxon>
        <taxon>Mortierellomycetes</taxon>
        <taxon>Mortierellales</taxon>
        <taxon>Mortierellaceae</taxon>
        <taxon>Linnemannia</taxon>
    </lineage>
</organism>
<evidence type="ECO:0000313" key="5">
    <source>
        <dbReference type="Proteomes" id="UP000823405"/>
    </source>
</evidence>
<protein>
    <recommendedName>
        <fullName evidence="3">PH domain-containing protein</fullName>
    </recommendedName>
</protein>
<reference evidence="4" key="1">
    <citation type="journal article" date="2020" name="Fungal Divers.">
        <title>Resolving the Mortierellaceae phylogeny through synthesis of multi-gene phylogenetics and phylogenomics.</title>
        <authorList>
            <person name="Vandepol N."/>
            <person name="Liber J."/>
            <person name="Desiro A."/>
            <person name="Na H."/>
            <person name="Kennedy M."/>
            <person name="Barry K."/>
            <person name="Grigoriev I.V."/>
            <person name="Miller A.N."/>
            <person name="O'Donnell K."/>
            <person name="Stajich J.E."/>
            <person name="Bonito G."/>
        </authorList>
    </citation>
    <scope>NUCLEOTIDE SEQUENCE</scope>
    <source>
        <strain evidence="4">NVP60</strain>
    </source>
</reference>
<feature type="compositionally biased region" description="Polar residues" evidence="2">
    <location>
        <begin position="665"/>
        <end position="682"/>
    </location>
</feature>
<feature type="compositionally biased region" description="Low complexity" evidence="2">
    <location>
        <begin position="16"/>
        <end position="49"/>
    </location>
</feature>
<dbReference type="OrthoDB" id="5598057at2759"/>
<feature type="domain" description="PH" evidence="3">
    <location>
        <begin position="430"/>
        <end position="539"/>
    </location>
</feature>
<name>A0A9P6RC62_9FUNG</name>
<dbReference type="Proteomes" id="UP000823405">
    <property type="component" value="Unassembled WGS sequence"/>
</dbReference>
<dbReference type="InterPro" id="IPR046869">
    <property type="entry name" value="SLM1/RGC1-like_PH"/>
</dbReference>
<dbReference type="Pfam" id="PF20400">
    <property type="entry name" value="BAR_4"/>
    <property type="match status" value="1"/>
</dbReference>
<dbReference type="PROSITE" id="PS50003">
    <property type="entry name" value="PH_DOMAIN"/>
    <property type="match status" value="1"/>
</dbReference>
<feature type="region of interest" description="Disordered" evidence="2">
    <location>
        <begin position="128"/>
        <end position="154"/>
    </location>
</feature>
<evidence type="ECO:0000259" key="3">
    <source>
        <dbReference type="PROSITE" id="PS50003"/>
    </source>
</evidence>
<feature type="region of interest" description="Disordered" evidence="2">
    <location>
        <begin position="1"/>
        <end position="91"/>
    </location>
</feature>